<evidence type="ECO:0000313" key="2">
    <source>
        <dbReference type="Proteomes" id="UP000033995"/>
    </source>
</evidence>
<reference evidence="1 2" key="1">
    <citation type="journal article" date="2015" name="Nature">
        <title>rRNA introns, odd ribosomes, and small enigmatic genomes across a large radiation of phyla.</title>
        <authorList>
            <person name="Brown C.T."/>
            <person name="Hug L.A."/>
            <person name="Thomas B.C."/>
            <person name="Sharon I."/>
            <person name="Castelle C.J."/>
            <person name="Singh A."/>
            <person name="Wilkins M.J."/>
            <person name="Williams K.H."/>
            <person name="Banfield J.F."/>
        </authorList>
    </citation>
    <scope>NUCLEOTIDE SEQUENCE [LARGE SCALE GENOMIC DNA]</scope>
</reference>
<comment type="caution">
    <text evidence="1">The sequence shown here is derived from an EMBL/GenBank/DDBJ whole genome shotgun (WGS) entry which is preliminary data.</text>
</comment>
<dbReference type="EMBL" id="LBOZ01000016">
    <property type="protein sequence ID" value="KKP45844.1"/>
    <property type="molecule type" value="Genomic_DNA"/>
</dbReference>
<proteinExistence type="predicted"/>
<gene>
    <name evidence="1" type="ORF">UR38_C0016G0008</name>
</gene>
<protein>
    <submittedName>
        <fullName evidence="1">Uncharacterized protein</fullName>
    </submittedName>
</protein>
<evidence type="ECO:0000313" key="1">
    <source>
        <dbReference type="EMBL" id="KKP45844.1"/>
    </source>
</evidence>
<organism evidence="1 2">
    <name type="scientific">Candidatus Woesebacteria bacterium GW2011_GWA2_33_28</name>
    <dbReference type="NCBI Taxonomy" id="1618561"/>
    <lineage>
        <taxon>Bacteria</taxon>
        <taxon>Candidatus Woeseibacteriota</taxon>
    </lineage>
</organism>
<accession>A0A0F9ZNV8</accession>
<dbReference type="AlphaFoldDB" id="A0A0F9ZNV8"/>
<name>A0A0F9ZNV8_9BACT</name>
<dbReference type="Proteomes" id="UP000033995">
    <property type="component" value="Unassembled WGS sequence"/>
</dbReference>
<sequence length="130" mass="14910">MNHILYGLFARAFLFGKKVKFMTEFLVDKKNLNIDSLIGLMGKIANRLSEKVQPDQSLNKDEYVKLAVETLFEEFGKTGRNEREDEYQVAESMLIVLAGRLSAEKHLGGIAESGLRMRIRLEMNELENKE</sequence>